<feature type="transmembrane region" description="Helical" evidence="1">
    <location>
        <begin position="101"/>
        <end position="125"/>
    </location>
</feature>
<sequence>MPTALPLRLLQLITGLFLYGFGASLMIRAAIGVAPWDVLSQGIAAQTPLSFGLATNVIGALVLLLWWPLRQKPGVGTVLNVLLIGPSAQFGLWLLPPADGLGWQLAMFCTGMLLVALATGLYIGARLGPGPRDGLMTGLHARTGWPIWKVRSLIEGSVLLLGWWLGGNVGLGTLAFALLIGPLCGVTLGWFGIGRPPLAPAAARQPQSP</sequence>
<keyword evidence="1" id="KW-0472">Membrane</keyword>
<dbReference type="PANTHER" id="PTHR40078:SF1">
    <property type="entry name" value="INTEGRAL MEMBRANE PROTEIN"/>
    <property type="match status" value="1"/>
</dbReference>
<feature type="transmembrane region" description="Helical" evidence="1">
    <location>
        <begin position="43"/>
        <end position="67"/>
    </location>
</feature>
<dbReference type="InterPro" id="IPR038750">
    <property type="entry name" value="YczE/YyaS-like"/>
</dbReference>
<dbReference type="EMBL" id="LLXV01000050">
    <property type="protein sequence ID" value="KRG49019.1"/>
    <property type="molecule type" value="Genomic_DNA"/>
</dbReference>
<protein>
    <recommendedName>
        <fullName evidence="4">Membrane protein YczE</fullName>
    </recommendedName>
</protein>
<evidence type="ECO:0000313" key="2">
    <source>
        <dbReference type="EMBL" id="KRG49019.1"/>
    </source>
</evidence>
<dbReference type="OrthoDB" id="154912at2"/>
<feature type="transmembrane region" description="Helical" evidence="1">
    <location>
        <begin position="12"/>
        <end position="31"/>
    </location>
</feature>
<organism evidence="2 3">
    <name type="scientific">Stenotrophomonas beteli</name>
    <dbReference type="NCBI Taxonomy" id="3384461"/>
    <lineage>
        <taxon>Bacteria</taxon>
        <taxon>Pseudomonadati</taxon>
        <taxon>Pseudomonadota</taxon>
        <taxon>Gammaproteobacteria</taxon>
        <taxon>Lysobacterales</taxon>
        <taxon>Lysobacteraceae</taxon>
        <taxon>Stenotrophomonas</taxon>
        <taxon>Stenotrophomonas maltophilia group</taxon>
    </lineage>
</organism>
<comment type="caution">
    <text evidence="2">The sequence shown here is derived from an EMBL/GenBank/DDBJ whole genome shotgun (WGS) entry which is preliminary data.</text>
</comment>
<evidence type="ECO:0000256" key="1">
    <source>
        <dbReference type="SAM" id="Phobius"/>
    </source>
</evidence>
<keyword evidence="1" id="KW-0812">Transmembrane</keyword>
<gene>
    <name evidence="2" type="ORF">ARC23_15665</name>
</gene>
<proteinExistence type="predicted"/>
<reference evidence="2 3" key="1">
    <citation type="journal article" date="2016" name="Front. Microbiol.">
        <title>Genome Sequence of Type Strains of Genus Stenotrophomonas.</title>
        <authorList>
            <person name="Patil P.P."/>
            <person name="Midha S."/>
            <person name="Kumar S."/>
            <person name="Patil P.B."/>
        </authorList>
    </citation>
    <scope>NUCLEOTIDE SEQUENCE [LARGE SCALE GENOMIC DNA]</scope>
    <source>
        <strain evidence="2 3">LMG 978</strain>
    </source>
</reference>
<feature type="transmembrane region" description="Helical" evidence="1">
    <location>
        <begin position="74"/>
        <end position="95"/>
    </location>
</feature>
<dbReference type="AlphaFoldDB" id="A0A0R0AV94"/>
<evidence type="ECO:0008006" key="4">
    <source>
        <dbReference type="Google" id="ProtNLM"/>
    </source>
</evidence>
<dbReference type="PANTHER" id="PTHR40078">
    <property type="entry name" value="INTEGRAL MEMBRANE PROTEIN-RELATED"/>
    <property type="match status" value="1"/>
</dbReference>
<evidence type="ECO:0000313" key="3">
    <source>
        <dbReference type="Proteomes" id="UP000051757"/>
    </source>
</evidence>
<dbReference type="Pfam" id="PF19700">
    <property type="entry name" value="DUF6198"/>
    <property type="match status" value="1"/>
</dbReference>
<keyword evidence="1" id="KW-1133">Transmembrane helix</keyword>
<keyword evidence="3" id="KW-1185">Reference proteome</keyword>
<accession>A0A0R0AV94</accession>
<name>A0A0R0AV94_9GAMM</name>
<feature type="transmembrane region" description="Helical" evidence="1">
    <location>
        <begin position="146"/>
        <end position="165"/>
    </location>
</feature>
<feature type="transmembrane region" description="Helical" evidence="1">
    <location>
        <begin position="171"/>
        <end position="193"/>
    </location>
</feature>
<dbReference type="Proteomes" id="UP000051757">
    <property type="component" value="Unassembled WGS sequence"/>
</dbReference>